<dbReference type="EC" id="2.3.1.191" evidence="8"/>
<evidence type="ECO:0000259" key="7">
    <source>
        <dbReference type="Pfam" id="PF04613"/>
    </source>
</evidence>
<dbReference type="Proteomes" id="UP001596492">
    <property type="component" value="Unassembled WGS sequence"/>
</dbReference>
<organism evidence="8 9">
    <name type="scientific">Hirschia litorea</name>
    <dbReference type="NCBI Taxonomy" id="1199156"/>
    <lineage>
        <taxon>Bacteria</taxon>
        <taxon>Pseudomonadati</taxon>
        <taxon>Pseudomonadota</taxon>
        <taxon>Alphaproteobacteria</taxon>
        <taxon>Hyphomonadales</taxon>
        <taxon>Hyphomonadaceae</taxon>
        <taxon>Hirschia</taxon>
    </lineage>
</organism>
<evidence type="ECO:0000256" key="3">
    <source>
        <dbReference type="ARBA" id="ARBA00022679"/>
    </source>
</evidence>
<evidence type="ECO:0000313" key="8">
    <source>
        <dbReference type="EMBL" id="MFC7290494.1"/>
    </source>
</evidence>
<sequence>MLDTQFYQLLPAPSIEELAVAGGASVYNKAASAKSLAAFDLAGEGDCTFLENSKNVVFEDIKASVCFSPLEFADRFPISTSVLTCDHPRWSFATSSSLIAVPLGFESNSNPVDPSVKIERRCSIAPNVVLGKSAEVGAGTTIGAGTVIWPGVRIGRNCSIGSNVTIKCTYIGDNVTIQSGAVIGEDGFGLSIGKTGAIDTPHYGRVIIQDNVSIGANTCIDRGLFGDTSLGENCKLDNQCHIAHNVTIGAHTVMAALCGIAGSTSIGIGCQFGGACSVADHVVIGNKVKLAGNSGLMSNIPDGETWGGFPAKPLKSWFRENVWLSQQVRKR</sequence>
<name>A0ABW2IHQ3_9PROT</name>
<keyword evidence="1" id="KW-0444">Lipid biosynthesis</keyword>
<evidence type="ECO:0000256" key="2">
    <source>
        <dbReference type="ARBA" id="ARBA00022556"/>
    </source>
</evidence>
<dbReference type="Gene3D" id="3.40.1390.10">
    <property type="entry name" value="MurE/MurF, N-terminal domain"/>
    <property type="match status" value="1"/>
</dbReference>
<keyword evidence="9" id="KW-1185">Reference proteome</keyword>
<proteinExistence type="predicted"/>
<dbReference type="NCBIfam" id="TIGR01853">
    <property type="entry name" value="lipid_A_lpxD"/>
    <property type="match status" value="1"/>
</dbReference>
<gene>
    <name evidence="8" type="primary">lpxD</name>
    <name evidence="8" type="ORF">ACFQS8_02605</name>
</gene>
<dbReference type="NCBIfam" id="NF002060">
    <property type="entry name" value="PRK00892.1"/>
    <property type="match status" value="1"/>
</dbReference>
<dbReference type="PANTHER" id="PTHR43378">
    <property type="entry name" value="UDP-3-O-ACYLGLUCOSAMINE N-ACYLTRANSFERASE"/>
    <property type="match status" value="1"/>
</dbReference>
<dbReference type="PANTHER" id="PTHR43378:SF2">
    <property type="entry name" value="UDP-3-O-ACYLGLUCOSAMINE N-ACYLTRANSFERASE 1, MITOCHONDRIAL-RELATED"/>
    <property type="match status" value="1"/>
</dbReference>
<protein>
    <submittedName>
        <fullName evidence="8">UDP-3-O-(3-hydroxymyristoyl)glucosamine N-acyltransferase</fullName>
        <ecNumber evidence="8">2.3.1.191</ecNumber>
    </submittedName>
</protein>
<dbReference type="InterPro" id="IPR011004">
    <property type="entry name" value="Trimer_LpxA-like_sf"/>
</dbReference>
<evidence type="ECO:0000256" key="6">
    <source>
        <dbReference type="ARBA" id="ARBA00023315"/>
    </source>
</evidence>
<dbReference type="SUPFAM" id="SSF51161">
    <property type="entry name" value="Trimeric LpxA-like enzymes"/>
    <property type="match status" value="1"/>
</dbReference>
<dbReference type="CDD" id="cd03352">
    <property type="entry name" value="LbH_LpxD"/>
    <property type="match status" value="1"/>
</dbReference>
<keyword evidence="4" id="KW-0677">Repeat</keyword>
<dbReference type="InterPro" id="IPR018357">
    <property type="entry name" value="Hexapep_transf_CS"/>
</dbReference>
<dbReference type="PROSITE" id="PS00101">
    <property type="entry name" value="HEXAPEP_TRANSFERASES"/>
    <property type="match status" value="1"/>
</dbReference>
<feature type="domain" description="UDP-3-O-[3-hydroxymyristoyl] glucosamine N-acyltransferase non-repeat region" evidence="7">
    <location>
        <begin position="35"/>
        <end position="94"/>
    </location>
</feature>
<accession>A0ABW2IHQ3</accession>
<evidence type="ECO:0000256" key="4">
    <source>
        <dbReference type="ARBA" id="ARBA00022737"/>
    </source>
</evidence>
<evidence type="ECO:0000256" key="1">
    <source>
        <dbReference type="ARBA" id="ARBA00022516"/>
    </source>
</evidence>
<dbReference type="InterPro" id="IPR007691">
    <property type="entry name" value="LpxD"/>
</dbReference>
<comment type="caution">
    <text evidence="8">The sequence shown here is derived from an EMBL/GenBank/DDBJ whole genome shotgun (WGS) entry which is preliminary data.</text>
</comment>
<dbReference type="GO" id="GO:0103118">
    <property type="term" value="F:UDP-3-O-[(3R)-3-hydroxyacyl]-glucosamine N-acyltransferase activity"/>
    <property type="evidence" value="ECO:0007669"/>
    <property type="project" value="UniProtKB-EC"/>
</dbReference>
<evidence type="ECO:0000256" key="5">
    <source>
        <dbReference type="ARBA" id="ARBA00023098"/>
    </source>
</evidence>
<dbReference type="Pfam" id="PF04613">
    <property type="entry name" value="LpxD"/>
    <property type="match status" value="1"/>
</dbReference>
<dbReference type="InterPro" id="IPR001451">
    <property type="entry name" value="Hexapep"/>
</dbReference>
<evidence type="ECO:0000313" key="9">
    <source>
        <dbReference type="Proteomes" id="UP001596492"/>
    </source>
</evidence>
<keyword evidence="3 8" id="KW-0808">Transferase</keyword>
<dbReference type="RefSeq" id="WP_382165431.1">
    <property type="nucleotide sequence ID" value="NZ_JBHTBR010000002.1"/>
</dbReference>
<dbReference type="Gene3D" id="2.160.10.10">
    <property type="entry name" value="Hexapeptide repeat proteins"/>
    <property type="match status" value="1"/>
</dbReference>
<dbReference type="EMBL" id="JBHTBR010000002">
    <property type="protein sequence ID" value="MFC7290494.1"/>
    <property type="molecule type" value="Genomic_DNA"/>
</dbReference>
<keyword evidence="6 8" id="KW-0012">Acyltransferase</keyword>
<dbReference type="Pfam" id="PF00132">
    <property type="entry name" value="Hexapep"/>
    <property type="match status" value="2"/>
</dbReference>
<reference evidence="9" key="1">
    <citation type="journal article" date="2019" name="Int. J. Syst. Evol. Microbiol.">
        <title>The Global Catalogue of Microorganisms (GCM) 10K type strain sequencing project: providing services to taxonomists for standard genome sequencing and annotation.</title>
        <authorList>
            <consortium name="The Broad Institute Genomics Platform"/>
            <consortium name="The Broad Institute Genome Sequencing Center for Infectious Disease"/>
            <person name="Wu L."/>
            <person name="Ma J."/>
        </authorList>
    </citation>
    <scope>NUCLEOTIDE SEQUENCE [LARGE SCALE GENOMIC DNA]</scope>
    <source>
        <strain evidence="9">CCUG 51308</strain>
    </source>
</reference>
<keyword evidence="5" id="KW-0443">Lipid metabolism</keyword>
<keyword evidence="2" id="KW-0441">Lipid A biosynthesis</keyword>
<dbReference type="InterPro" id="IPR020573">
    <property type="entry name" value="UDP_GlcNAc_AcTrfase_non-rep"/>
</dbReference>